<dbReference type="InterPro" id="IPR035644">
    <property type="entry name" value="MraZ_C"/>
</dbReference>
<dbReference type="EMBL" id="CAEZXK010000009">
    <property type="protein sequence ID" value="CAB4684353.1"/>
    <property type="molecule type" value="Genomic_DNA"/>
</dbReference>
<evidence type="ECO:0000259" key="7">
    <source>
        <dbReference type="PROSITE" id="PS51740"/>
    </source>
</evidence>
<dbReference type="Gene3D" id="3.40.1550.20">
    <property type="entry name" value="Transcriptional regulator MraZ domain"/>
    <property type="match status" value="1"/>
</dbReference>
<organism evidence="8">
    <name type="scientific">freshwater metagenome</name>
    <dbReference type="NCBI Taxonomy" id="449393"/>
    <lineage>
        <taxon>unclassified sequences</taxon>
        <taxon>metagenomes</taxon>
        <taxon>ecological metagenomes</taxon>
    </lineage>
</organism>
<dbReference type="HAMAP" id="MF_01008">
    <property type="entry name" value="MraZ"/>
    <property type="match status" value="1"/>
</dbReference>
<keyword evidence="2" id="KW-0963">Cytoplasm</keyword>
<reference evidence="8" key="1">
    <citation type="submission" date="2020-05" db="EMBL/GenBank/DDBJ databases">
        <authorList>
            <person name="Chiriac C."/>
            <person name="Salcher M."/>
            <person name="Ghai R."/>
            <person name="Kavagutti S V."/>
        </authorList>
    </citation>
    <scope>NUCLEOTIDE SEQUENCE</scope>
</reference>
<evidence type="ECO:0000256" key="1">
    <source>
        <dbReference type="ARBA" id="ARBA00013860"/>
    </source>
</evidence>
<name>A0A6J6NIT6_9ZZZZ</name>
<dbReference type="CDD" id="cd16321">
    <property type="entry name" value="MraZ_C"/>
    <property type="match status" value="1"/>
</dbReference>
<keyword evidence="3" id="KW-0677">Repeat</keyword>
<dbReference type="Pfam" id="PF02381">
    <property type="entry name" value="MraZ"/>
    <property type="match status" value="2"/>
</dbReference>
<accession>A0A6J6NIT6</accession>
<dbReference type="InterPro" id="IPR007159">
    <property type="entry name" value="SpoVT-AbrB_dom"/>
</dbReference>
<evidence type="ECO:0000313" key="8">
    <source>
        <dbReference type="EMBL" id="CAB4684353.1"/>
    </source>
</evidence>
<dbReference type="InterPro" id="IPR020603">
    <property type="entry name" value="MraZ_dom"/>
</dbReference>
<feature type="domain" description="SpoVT-AbrB" evidence="7">
    <location>
        <begin position="7"/>
        <end position="49"/>
    </location>
</feature>
<evidence type="ECO:0000256" key="5">
    <source>
        <dbReference type="ARBA" id="ARBA00023125"/>
    </source>
</evidence>
<protein>
    <recommendedName>
        <fullName evidence="1">Transcriptional regulator MraZ</fullName>
    </recommendedName>
</protein>
<evidence type="ECO:0000256" key="2">
    <source>
        <dbReference type="ARBA" id="ARBA00022490"/>
    </source>
</evidence>
<evidence type="ECO:0000256" key="3">
    <source>
        <dbReference type="ARBA" id="ARBA00022737"/>
    </source>
</evidence>
<gene>
    <name evidence="8" type="ORF">UFOPK2370_00534</name>
</gene>
<dbReference type="CDD" id="cd16320">
    <property type="entry name" value="MraZ_N"/>
    <property type="match status" value="1"/>
</dbReference>
<dbReference type="GO" id="GO:0003700">
    <property type="term" value="F:DNA-binding transcription factor activity"/>
    <property type="evidence" value="ECO:0007669"/>
    <property type="project" value="InterPro"/>
</dbReference>
<feature type="domain" description="SpoVT-AbrB" evidence="7">
    <location>
        <begin position="78"/>
        <end position="121"/>
    </location>
</feature>
<dbReference type="InterPro" id="IPR037914">
    <property type="entry name" value="SpoVT-AbrB_sf"/>
</dbReference>
<sequence>MSTLSGSYYPKLDEKGRIILPAKLREYFVNGLVMTRGQDGCLLVFTAAAFEIRAQQLSAAPLSNLEARNYVRMFMSGAHSETPDKQGRVTIPAALRQYASLNRELTVIGAGNHAEIWDAAAWKAFESSQEFSYSSLAQEVIPGII</sequence>
<evidence type="ECO:0000256" key="6">
    <source>
        <dbReference type="ARBA" id="ARBA00023163"/>
    </source>
</evidence>
<dbReference type="PROSITE" id="PS51740">
    <property type="entry name" value="SPOVT_ABRB"/>
    <property type="match status" value="2"/>
</dbReference>
<keyword evidence="5" id="KW-0238">DNA-binding</keyword>
<evidence type="ECO:0000256" key="4">
    <source>
        <dbReference type="ARBA" id="ARBA00023015"/>
    </source>
</evidence>
<dbReference type="NCBIfam" id="TIGR00242">
    <property type="entry name" value="division/cell wall cluster transcriptional repressor MraZ"/>
    <property type="match status" value="1"/>
</dbReference>
<keyword evidence="4" id="KW-0805">Transcription regulation</keyword>
<keyword evidence="6" id="KW-0804">Transcription</keyword>
<dbReference type="PANTHER" id="PTHR34701:SF1">
    <property type="entry name" value="TRANSCRIPTIONAL REGULATOR MRAZ"/>
    <property type="match status" value="1"/>
</dbReference>
<dbReference type="AlphaFoldDB" id="A0A6J6NIT6"/>
<dbReference type="GO" id="GO:2000143">
    <property type="term" value="P:negative regulation of DNA-templated transcription initiation"/>
    <property type="evidence" value="ECO:0007669"/>
    <property type="project" value="TreeGrafter"/>
</dbReference>
<dbReference type="InterPro" id="IPR035642">
    <property type="entry name" value="MraZ_N"/>
</dbReference>
<dbReference type="GO" id="GO:0000976">
    <property type="term" value="F:transcription cis-regulatory region binding"/>
    <property type="evidence" value="ECO:0007669"/>
    <property type="project" value="TreeGrafter"/>
</dbReference>
<dbReference type="PANTHER" id="PTHR34701">
    <property type="entry name" value="TRANSCRIPTIONAL REGULATOR MRAZ"/>
    <property type="match status" value="1"/>
</dbReference>
<dbReference type="InterPro" id="IPR003444">
    <property type="entry name" value="MraZ"/>
</dbReference>
<dbReference type="SUPFAM" id="SSF89447">
    <property type="entry name" value="AbrB/MazE/MraZ-like"/>
    <property type="match status" value="1"/>
</dbReference>
<proteinExistence type="inferred from homology"/>
<dbReference type="InterPro" id="IPR038619">
    <property type="entry name" value="MraZ_sf"/>
</dbReference>